<dbReference type="Gene3D" id="3.40.630.30">
    <property type="match status" value="1"/>
</dbReference>
<proteinExistence type="predicted"/>
<sequence length="253" mass="28123">MIASHRESAIQTIQTVLSADLSCSESDFLAEGVSVHKAEIREGRFRFPIREHVLSIVTMGRGVVVSCNPERLEWARQSFMQLARGQIFSTQSIAKMGDYVQKDHQHIAGPVQKYVCSIDDFTGFNIPQGITVSTYDRNDVTNLYEHQNFRNALSYQADSSRPDMLASIAECDGKIVGIAGASRDCERMWQIGVDVVPEYQGLGIGKAIVGTLTKAILNEGILPYYSTEISNLQSSQLAVSLGYWPAWIHLYAR</sequence>
<dbReference type="PROSITE" id="PS51186">
    <property type="entry name" value="GNAT"/>
    <property type="match status" value="1"/>
</dbReference>
<dbReference type="EMBL" id="JAHZIK010000219">
    <property type="protein sequence ID" value="MBW7454576.1"/>
    <property type="molecule type" value="Genomic_DNA"/>
</dbReference>
<protein>
    <submittedName>
        <fullName evidence="2">GNAT family N-acetyltransferase</fullName>
    </submittedName>
</protein>
<organism evidence="2 3">
    <name type="scientific">Paenibacillus sepulcri</name>
    <dbReference type="NCBI Taxonomy" id="359917"/>
    <lineage>
        <taxon>Bacteria</taxon>
        <taxon>Bacillati</taxon>
        <taxon>Bacillota</taxon>
        <taxon>Bacilli</taxon>
        <taxon>Bacillales</taxon>
        <taxon>Paenibacillaceae</taxon>
        <taxon>Paenibacillus</taxon>
    </lineage>
</organism>
<dbReference type="RefSeq" id="WP_210046221.1">
    <property type="nucleotide sequence ID" value="NZ_JBHLVU010000076.1"/>
</dbReference>
<feature type="domain" description="N-acetyltransferase" evidence="1">
    <location>
        <begin position="130"/>
        <end position="253"/>
    </location>
</feature>
<dbReference type="CDD" id="cd04301">
    <property type="entry name" value="NAT_SF"/>
    <property type="match status" value="1"/>
</dbReference>
<gene>
    <name evidence="2" type="ORF">K0U00_11100</name>
</gene>
<keyword evidence="3" id="KW-1185">Reference proteome</keyword>
<dbReference type="Pfam" id="PF00583">
    <property type="entry name" value="Acetyltransf_1"/>
    <property type="match status" value="1"/>
</dbReference>
<dbReference type="Proteomes" id="UP001519887">
    <property type="component" value="Unassembled WGS sequence"/>
</dbReference>
<reference evidence="2 3" key="1">
    <citation type="submission" date="2021-07" db="EMBL/GenBank/DDBJ databases">
        <title>Paenibacillus radiodurans sp. nov., isolated from the southeastern edge of Tengger Desert.</title>
        <authorList>
            <person name="Zhang G."/>
        </authorList>
    </citation>
    <scope>NUCLEOTIDE SEQUENCE [LARGE SCALE GENOMIC DNA]</scope>
    <source>
        <strain evidence="2 3">CCM 7311</strain>
    </source>
</reference>
<dbReference type="InterPro" id="IPR000182">
    <property type="entry name" value="GNAT_dom"/>
</dbReference>
<dbReference type="InterPro" id="IPR016181">
    <property type="entry name" value="Acyl_CoA_acyltransferase"/>
</dbReference>
<dbReference type="SUPFAM" id="SSF55729">
    <property type="entry name" value="Acyl-CoA N-acyltransferases (Nat)"/>
    <property type="match status" value="1"/>
</dbReference>
<name>A0ABS7C1H4_9BACL</name>
<evidence type="ECO:0000313" key="2">
    <source>
        <dbReference type="EMBL" id="MBW7454576.1"/>
    </source>
</evidence>
<evidence type="ECO:0000313" key="3">
    <source>
        <dbReference type="Proteomes" id="UP001519887"/>
    </source>
</evidence>
<accession>A0ABS7C1H4</accession>
<evidence type="ECO:0000259" key="1">
    <source>
        <dbReference type="PROSITE" id="PS51186"/>
    </source>
</evidence>
<comment type="caution">
    <text evidence="2">The sequence shown here is derived from an EMBL/GenBank/DDBJ whole genome shotgun (WGS) entry which is preliminary data.</text>
</comment>